<evidence type="ECO:0000313" key="1">
    <source>
        <dbReference type="EMBL" id="VDD81209.1"/>
    </source>
</evidence>
<protein>
    <submittedName>
        <fullName evidence="3">Apple domain-containing protein</fullName>
    </submittedName>
</protein>
<keyword evidence="2" id="KW-1185">Reference proteome</keyword>
<evidence type="ECO:0000313" key="2">
    <source>
        <dbReference type="Proteomes" id="UP000267029"/>
    </source>
</evidence>
<name>A0A0R3UIG1_MESCO</name>
<proteinExistence type="predicted"/>
<reference evidence="3" key="1">
    <citation type="submission" date="2017-02" db="UniProtKB">
        <authorList>
            <consortium name="WormBaseParasite"/>
        </authorList>
    </citation>
    <scope>IDENTIFICATION</scope>
</reference>
<sequence length="114" mass="12882">MLSRRHMLSELHTRRPCERTASCYDECERGVCISWDVLTTQLFWFAPTPTKPLTHLQVTTAKCNLDCRRVLVVKTGVTKPPHVLGYRTGPADESFLCCSRTEHQTPVHTGQSGP</sequence>
<organism evidence="3">
    <name type="scientific">Mesocestoides corti</name>
    <name type="common">Flatworm</name>
    <dbReference type="NCBI Taxonomy" id="53468"/>
    <lineage>
        <taxon>Eukaryota</taxon>
        <taxon>Metazoa</taxon>
        <taxon>Spiralia</taxon>
        <taxon>Lophotrochozoa</taxon>
        <taxon>Platyhelminthes</taxon>
        <taxon>Cestoda</taxon>
        <taxon>Eucestoda</taxon>
        <taxon>Cyclophyllidea</taxon>
        <taxon>Mesocestoididae</taxon>
        <taxon>Mesocestoides</taxon>
    </lineage>
</organism>
<reference evidence="1 2" key="2">
    <citation type="submission" date="2018-10" db="EMBL/GenBank/DDBJ databases">
        <authorList>
            <consortium name="Pathogen Informatics"/>
        </authorList>
    </citation>
    <scope>NUCLEOTIDE SEQUENCE [LARGE SCALE GENOMIC DNA]</scope>
</reference>
<dbReference type="EMBL" id="UXSR01005338">
    <property type="protein sequence ID" value="VDD81209.1"/>
    <property type="molecule type" value="Genomic_DNA"/>
</dbReference>
<dbReference type="Proteomes" id="UP000267029">
    <property type="component" value="Unassembled WGS sequence"/>
</dbReference>
<evidence type="ECO:0000313" key="3">
    <source>
        <dbReference type="WBParaSite" id="MCOS_0000721101-mRNA-1"/>
    </source>
</evidence>
<gene>
    <name evidence="1" type="ORF">MCOS_LOCUS7212</name>
</gene>
<dbReference type="WBParaSite" id="MCOS_0000721101-mRNA-1">
    <property type="protein sequence ID" value="MCOS_0000721101-mRNA-1"/>
    <property type="gene ID" value="MCOS_0000721101"/>
</dbReference>
<accession>A0A0R3UIG1</accession>
<dbReference type="AlphaFoldDB" id="A0A0R3UIG1"/>